<dbReference type="Proteomes" id="UP000789831">
    <property type="component" value="Unassembled WGS sequence"/>
</dbReference>
<protein>
    <submittedName>
        <fullName evidence="2">122_t:CDS:1</fullName>
    </submittedName>
</protein>
<dbReference type="InterPro" id="IPR002495">
    <property type="entry name" value="Glyco_trans_8"/>
</dbReference>
<comment type="caution">
    <text evidence="2">The sequence shown here is derived from an EMBL/GenBank/DDBJ whole genome shotgun (WGS) entry which is preliminary data.</text>
</comment>
<feature type="transmembrane region" description="Helical" evidence="1">
    <location>
        <begin position="43"/>
        <end position="65"/>
    </location>
</feature>
<keyword evidence="1" id="KW-1133">Transmembrane helix</keyword>
<dbReference type="InterPro" id="IPR029044">
    <property type="entry name" value="Nucleotide-diphossugar_trans"/>
</dbReference>
<proteinExistence type="predicted"/>
<dbReference type="AlphaFoldDB" id="A0A9N8YW13"/>
<name>A0A9N8YW13_9GLOM</name>
<dbReference type="EMBL" id="CAJVPL010000130">
    <property type="protein sequence ID" value="CAG8451667.1"/>
    <property type="molecule type" value="Genomic_DNA"/>
</dbReference>
<evidence type="ECO:0000313" key="3">
    <source>
        <dbReference type="Proteomes" id="UP000789831"/>
    </source>
</evidence>
<dbReference type="SUPFAM" id="SSF53448">
    <property type="entry name" value="Nucleotide-diphospho-sugar transferases"/>
    <property type="match status" value="1"/>
</dbReference>
<keyword evidence="3" id="KW-1185">Reference proteome</keyword>
<dbReference type="PANTHER" id="PTHR11183">
    <property type="entry name" value="GLYCOGENIN SUBFAMILY MEMBER"/>
    <property type="match status" value="1"/>
</dbReference>
<dbReference type="InterPro" id="IPR050587">
    <property type="entry name" value="GNT1/Glycosyltrans_8"/>
</dbReference>
<evidence type="ECO:0000256" key="1">
    <source>
        <dbReference type="SAM" id="Phobius"/>
    </source>
</evidence>
<sequence length="374" mass="43348">MINLQVDEATSSLLGNGKKTTQTSHFLCCLRRSCIGKAGRARLAVRFFIGVLVTVVYTVLVIFVVDYVKTPWFGSNLLNNTYACHDTISCEQRLQHKEDKLESNNSSTTSPNYVFFSSLYNENYLEGALTLGYTIRKHHPNHQMHVIYFPENLSKASLCKLRAVDWIPRAVERLPPPWEGGSAHFADQFTKLKLWSYAEFDGIAYIDSDALVVHPLDKAFELIKDGATGFEFAAAPDVFEGTIDVGFNAGFMAFKPSKIVYDEIMRTHTIRGNYDIRFAEQGFLNEFYRFRMITLPITYNFNLSILKRHRHLWKLLFDEIKVIHYTVIKPFMEPSSPRLFSEPYAFWFKENDAMHKKFDDKFRECDEKEKDEEK</sequence>
<dbReference type="GO" id="GO:0016757">
    <property type="term" value="F:glycosyltransferase activity"/>
    <property type="evidence" value="ECO:0007669"/>
    <property type="project" value="InterPro"/>
</dbReference>
<keyword evidence="1" id="KW-0812">Transmembrane</keyword>
<evidence type="ECO:0000313" key="2">
    <source>
        <dbReference type="EMBL" id="CAG8451667.1"/>
    </source>
</evidence>
<accession>A0A9N8YW13</accession>
<reference evidence="2" key="1">
    <citation type="submission" date="2021-06" db="EMBL/GenBank/DDBJ databases">
        <authorList>
            <person name="Kallberg Y."/>
            <person name="Tangrot J."/>
            <person name="Rosling A."/>
        </authorList>
    </citation>
    <scope>NUCLEOTIDE SEQUENCE</scope>
    <source>
        <strain evidence="2">MT106</strain>
    </source>
</reference>
<organism evidence="2 3">
    <name type="scientific">Ambispora gerdemannii</name>
    <dbReference type="NCBI Taxonomy" id="144530"/>
    <lineage>
        <taxon>Eukaryota</taxon>
        <taxon>Fungi</taxon>
        <taxon>Fungi incertae sedis</taxon>
        <taxon>Mucoromycota</taxon>
        <taxon>Glomeromycotina</taxon>
        <taxon>Glomeromycetes</taxon>
        <taxon>Archaeosporales</taxon>
        <taxon>Ambisporaceae</taxon>
        <taxon>Ambispora</taxon>
    </lineage>
</organism>
<keyword evidence="1" id="KW-0472">Membrane</keyword>
<gene>
    <name evidence="2" type="ORF">AGERDE_LOCUS1768</name>
</gene>
<dbReference type="OrthoDB" id="2014201at2759"/>
<dbReference type="Pfam" id="PF01501">
    <property type="entry name" value="Glyco_transf_8"/>
    <property type="match status" value="1"/>
</dbReference>
<dbReference type="Gene3D" id="3.90.550.10">
    <property type="entry name" value="Spore Coat Polysaccharide Biosynthesis Protein SpsA, Chain A"/>
    <property type="match status" value="1"/>
</dbReference>